<dbReference type="InterPro" id="IPR017716">
    <property type="entry name" value="S-AdoMet_deCOase_pro-enz"/>
</dbReference>
<feature type="site" description="Cleavage (non-hydrolytic); by autolysis" evidence="10">
    <location>
        <begin position="62"/>
        <end position="63"/>
    </location>
</feature>
<keyword evidence="7 10" id="KW-0456">Lyase</keyword>
<dbReference type="EC" id="4.1.1.50" evidence="10"/>
<comment type="cofactor">
    <cofactor evidence="10">
        <name>pyruvate</name>
        <dbReference type="ChEBI" id="CHEBI:15361"/>
    </cofactor>
    <text evidence="10">Binds 1 pyruvoyl group covalently per subunit.</text>
</comment>
<protein>
    <recommendedName>
        <fullName evidence="10">S-adenosylmethionine decarboxylase proenzyme</fullName>
        <shortName evidence="10">AdoMetDC</shortName>
        <shortName evidence="10">SAMDC</shortName>
        <ecNumber evidence="10">4.1.1.50</ecNumber>
    </recommendedName>
    <component>
        <recommendedName>
            <fullName evidence="10">S-adenosylmethionine decarboxylase beta chain</fullName>
        </recommendedName>
    </component>
    <component>
        <recommendedName>
            <fullName evidence="10">S-adenosylmethionine decarboxylase alpha chain</fullName>
        </recommendedName>
    </component>
</protein>
<keyword evidence="8 10" id="KW-0704">Schiff base</keyword>
<evidence type="ECO:0000256" key="9">
    <source>
        <dbReference type="ARBA" id="ARBA00023317"/>
    </source>
</evidence>
<keyword evidence="5 10" id="KW-0620">Polyamine biosynthesis</keyword>
<dbReference type="NCBIfam" id="TIGR03330">
    <property type="entry name" value="SAM_DCase_Bsu"/>
    <property type="match status" value="1"/>
</dbReference>
<dbReference type="InterPro" id="IPR042284">
    <property type="entry name" value="AdoMetDC_N"/>
</dbReference>
<evidence type="ECO:0000256" key="6">
    <source>
        <dbReference type="ARBA" id="ARBA00023145"/>
    </source>
</evidence>
<evidence type="ECO:0000256" key="3">
    <source>
        <dbReference type="ARBA" id="ARBA00022813"/>
    </source>
</evidence>
<dbReference type="Gene3D" id="3.30.360.110">
    <property type="entry name" value="S-adenosylmethionine decarboxylase domain"/>
    <property type="match status" value="1"/>
</dbReference>
<comment type="caution">
    <text evidence="11">The sequence shown here is derived from an EMBL/GenBank/DDBJ whole genome shotgun (WGS) entry which is preliminary data.</text>
</comment>
<keyword evidence="4 10" id="KW-0745">Spermidine biosynthesis</keyword>
<dbReference type="Gene3D" id="3.30.160.750">
    <property type="match status" value="1"/>
</dbReference>
<name>A0A7C3EZD6_9CREN</name>
<feature type="chain" id="PRO_5028538907" description="S-adenosylmethionine decarboxylase alpha chain" evidence="10">
    <location>
        <begin position="63"/>
        <end position="120"/>
    </location>
</feature>
<dbReference type="AlphaFoldDB" id="A0A7C3EZD6"/>
<feature type="modified residue" description="Pyruvic acid (Ser); by autocatalysis" evidence="10">
    <location>
        <position position="63"/>
    </location>
</feature>
<keyword evidence="2 10" id="KW-0210">Decarboxylase</keyword>
<dbReference type="Pfam" id="PF02675">
    <property type="entry name" value="AdoMet_dc"/>
    <property type="match status" value="1"/>
</dbReference>
<evidence type="ECO:0000256" key="10">
    <source>
        <dbReference type="HAMAP-Rule" id="MF_00464"/>
    </source>
</evidence>
<dbReference type="GO" id="GO:0004014">
    <property type="term" value="F:adenosylmethionine decarboxylase activity"/>
    <property type="evidence" value="ECO:0007669"/>
    <property type="project" value="UniProtKB-UniRule"/>
</dbReference>
<comment type="pathway">
    <text evidence="10">Amine and polyamine biosynthesis; S-adenosylmethioninamine biosynthesis; S-adenosylmethioninamine from S-adenosyl-L-methionine: step 1/1.</text>
</comment>
<feature type="active site" description="Proton acceptor; for processing activity" evidence="10">
    <location>
        <position position="68"/>
    </location>
</feature>
<dbReference type="SUPFAM" id="SSF56276">
    <property type="entry name" value="S-adenosylmethionine decarboxylase"/>
    <property type="match status" value="1"/>
</dbReference>
<dbReference type="GO" id="GO:0008295">
    <property type="term" value="P:spermidine biosynthetic process"/>
    <property type="evidence" value="ECO:0007669"/>
    <property type="project" value="UniProtKB-UniRule"/>
</dbReference>
<accession>A0A7C3EZD6</accession>
<dbReference type="GO" id="GO:0005829">
    <property type="term" value="C:cytosol"/>
    <property type="evidence" value="ECO:0007669"/>
    <property type="project" value="TreeGrafter"/>
</dbReference>
<feature type="active site" description="Proton donor; for catalytic activity" evidence="10">
    <location>
        <position position="83"/>
    </location>
</feature>
<evidence type="ECO:0000256" key="1">
    <source>
        <dbReference type="ARBA" id="ARBA00022691"/>
    </source>
</evidence>
<feature type="chain" id="PRO_5028538908" description="S-adenosylmethionine decarboxylase beta chain" evidence="10">
    <location>
        <begin position="1"/>
        <end position="62"/>
    </location>
</feature>
<evidence type="ECO:0000313" key="11">
    <source>
        <dbReference type="EMBL" id="HFK19845.1"/>
    </source>
</evidence>
<keyword evidence="6 10" id="KW-0865">Zymogen</keyword>
<dbReference type="EMBL" id="DSTX01000001">
    <property type="protein sequence ID" value="HFK19845.1"/>
    <property type="molecule type" value="Genomic_DNA"/>
</dbReference>
<proteinExistence type="inferred from homology"/>
<comment type="catalytic activity">
    <reaction evidence="10">
        <text>S-adenosyl-L-methionine + H(+) = S-adenosyl 3-(methylsulfanyl)propylamine + CO2</text>
        <dbReference type="Rhea" id="RHEA:15981"/>
        <dbReference type="ChEBI" id="CHEBI:15378"/>
        <dbReference type="ChEBI" id="CHEBI:16526"/>
        <dbReference type="ChEBI" id="CHEBI:57443"/>
        <dbReference type="ChEBI" id="CHEBI:59789"/>
        <dbReference type="EC" id="4.1.1.50"/>
    </reaction>
</comment>
<comment type="PTM">
    <text evidence="10">Is synthesized initially as an inactive proenzyme. Formation of the active enzyme involves a self-maturation process in which the active site pyruvoyl group is generated from an internal serine residue via an autocatalytic post-translational modification. Two non-identical subunits are generated from the proenzyme in this reaction, and the pyruvate is formed at the N-terminus of the alpha chain, which is derived from the carboxyl end of the proenzyme. The post-translation cleavage follows an unusual pathway, termed non-hydrolytic serinolysis, in which the side chain hydroxyl group of the serine supplies its oxygen atom to form the C-terminus of the beta chain, while the remainder of the serine residue undergoes an oxidative deamination to produce ammonia and the pyruvoyl group blocking the N-terminus of the alpha chain.</text>
</comment>
<evidence type="ECO:0000256" key="7">
    <source>
        <dbReference type="ARBA" id="ARBA00023239"/>
    </source>
</evidence>
<feature type="active site" description="Schiff-base intermediate with substrate; via pyruvic acid" evidence="10">
    <location>
        <position position="63"/>
    </location>
</feature>
<evidence type="ECO:0000256" key="8">
    <source>
        <dbReference type="ARBA" id="ARBA00023270"/>
    </source>
</evidence>
<dbReference type="InterPro" id="IPR003826">
    <property type="entry name" value="AdoMetDC_fam_prok"/>
</dbReference>
<evidence type="ECO:0000256" key="4">
    <source>
        <dbReference type="ARBA" id="ARBA00023066"/>
    </source>
</evidence>
<dbReference type="PANTHER" id="PTHR33866">
    <property type="entry name" value="S-ADENOSYLMETHIONINE DECARBOXYLASE PROENZYME"/>
    <property type="match status" value="1"/>
</dbReference>
<dbReference type="InterPro" id="IPR042286">
    <property type="entry name" value="AdoMetDC_C"/>
</dbReference>
<dbReference type="InterPro" id="IPR016067">
    <property type="entry name" value="S-AdoMet_deCO2ase_core"/>
</dbReference>
<evidence type="ECO:0000256" key="2">
    <source>
        <dbReference type="ARBA" id="ARBA00022793"/>
    </source>
</evidence>
<evidence type="ECO:0000256" key="5">
    <source>
        <dbReference type="ARBA" id="ARBA00023115"/>
    </source>
</evidence>
<dbReference type="PANTHER" id="PTHR33866:SF2">
    <property type="entry name" value="S-ADENOSYLMETHIONINE DECARBOXYLASE PROENZYME"/>
    <property type="match status" value="1"/>
</dbReference>
<dbReference type="HAMAP" id="MF_00464">
    <property type="entry name" value="AdoMetDC_1"/>
    <property type="match status" value="1"/>
</dbReference>
<keyword evidence="1 10" id="KW-0949">S-adenosyl-L-methionine</keyword>
<comment type="similarity">
    <text evidence="10">Belongs to the prokaryotic AdoMetDC family. Type 1 subfamily.</text>
</comment>
<comment type="subunit">
    <text evidence="10">Heterotetramer of two alpha and two beta chains arranged as a dimer of alpha/beta heterodimers.</text>
</comment>
<sequence length="120" mass="13259">MQELGRHFIFEMFGCDRGALDDELAISEAMERGARDAGATVCGKVFHHFSPQGVTGVVIIAESHLSIHTWPEYRYAALDIFTCSTRTDPMKAFERIKGLLKPESSSVIEVKRGMLGGDVL</sequence>
<comment type="function">
    <text evidence="10">Catalyzes the decarboxylation of S-adenosylmethionine to S-adenosylmethioninamine (dcAdoMet), the propylamine donor required for the synthesis of the polyamines spermine and spermidine from the diamine putrescine.</text>
</comment>
<gene>
    <name evidence="11" type="primary">speD</name>
    <name evidence="10" type="synonym">speH</name>
    <name evidence="11" type="ORF">ENS19_01030</name>
</gene>
<keyword evidence="3 10" id="KW-0068">Autocatalytic cleavage</keyword>
<dbReference type="UniPathway" id="UPA00331">
    <property type="reaction ID" value="UER00451"/>
</dbReference>
<reference evidence="11" key="1">
    <citation type="journal article" date="2020" name="mSystems">
        <title>Genome- and Community-Level Interaction Insights into Carbon Utilization and Element Cycling Functions of Hydrothermarchaeota in Hydrothermal Sediment.</title>
        <authorList>
            <person name="Zhou Z."/>
            <person name="Liu Y."/>
            <person name="Xu W."/>
            <person name="Pan J."/>
            <person name="Luo Z.H."/>
            <person name="Li M."/>
        </authorList>
    </citation>
    <scope>NUCLEOTIDE SEQUENCE [LARGE SCALE GENOMIC DNA]</scope>
    <source>
        <strain evidence="11">SpSt-468</strain>
    </source>
</reference>
<keyword evidence="9 10" id="KW-0670">Pyruvate</keyword>
<organism evidence="11">
    <name type="scientific">Candidatus Methanomethylicus mesodigestus</name>
    <dbReference type="NCBI Taxonomy" id="1867258"/>
    <lineage>
        <taxon>Archaea</taxon>
        <taxon>Thermoproteota</taxon>
        <taxon>Methanosuratincolia</taxon>
        <taxon>Candidatus Methanomethylicales</taxon>
        <taxon>Candidatus Methanomethylicaceae</taxon>
        <taxon>Candidatus Methanomethylicus</taxon>
    </lineage>
</organism>